<dbReference type="HOGENOM" id="CLU_1953893_0_0_1"/>
<accession>W9WKP4</accession>
<evidence type="ECO:0000313" key="2">
    <source>
        <dbReference type="EMBL" id="EXJ68478.1"/>
    </source>
</evidence>
<feature type="domain" description="Heterokaryon incompatibility" evidence="1">
    <location>
        <begin position="1"/>
        <end position="61"/>
    </location>
</feature>
<dbReference type="GeneID" id="19192971"/>
<dbReference type="EMBL" id="AMGX01000013">
    <property type="protein sequence ID" value="EXJ68478.1"/>
    <property type="molecule type" value="Genomic_DNA"/>
</dbReference>
<feature type="non-terminal residue" evidence="2">
    <location>
        <position position="129"/>
    </location>
</feature>
<dbReference type="Proteomes" id="UP000019471">
    <property type="component" value="Unassembled WGS sequence"/>
</dbReference>
<organism evidence="2 3">
    <name type="scientific">Cladophialophora psammophila CBS 110553</name>
    <dbReference type="NCBI Taxonomy" id="1182543"/>
    <lineage>
        <taxon>Eukaryota</taxon>
        <taxon>Fungi</taxon>
        <taxon>Dikarya</taxon>
        <taxon>Ascomycota</taxon>
        <taxon>Pezizomycotina</taxon>
        <taxon>Eurotiomycetes</taxon>
        <taxon>Chaetothyriomycetidae</taxon>
        <taxon>Chaetothyriales</taxon>
        <taxon>Herpotrichiellaceae</taxon>
        <taxon>Cladophialophora</taxon>
    </lineage>
</organism>
<feature type="non-terminal residue" evidence="2">
    <location>
        <position position="1"/>
    </location>
</feature>
<dbReference type="RefSeq" id="XP_007747044.1">
    <property type="nucleotide sequence ID" value="XM_007748854.1"/>
</dbReference>
<evidence type="ECO:0000259" key="1">
    <source>
        <dbReference type="Pfam" id="PF06985"/>
    </source>
</evidence>
<dbReference type="PANTHER" id="PTHR24148:SF73">
    <property type="entry name" value="HET DOMAIN PROTEIN (AFU_ORTHOLOGUE AFUA_8G01020)"/>
    <property type="match status" value="1"/>
</dbReference>
<dbReference type="STRING" id="1182543.W9WKP4"/>
<dbReference type="Pfam" id="PF06985">
    <property type="entry name" value="HET"/>
    <property type="match status" value="1"/>
</dbReference>
<dbReference type="AlphaFoldDB" id="W9WKP4"/>
<gene>
    <name evidence="2" type="ORF">A1O5_08271</name>
</gene>
<protein>
    <recommendedName>
        <fullName evidence="1">Heterokaryon incompatibility domain-containing protein</fullName>
    </recommendedName>
</protein>
<dbReference type="InterPro" id="IPR010730">
    <property type="entry name" value="HET"/>
</dbReference>
<comment type="caution">
    <text evidence="2">The sequence shown here is derived from an EMBL/GenBank/DDBJ whole genome shotgun (WGS) entry which is preliminary data.</text>
</comment>
<dbReference type="OrthoDB" id="4141127at2759"/>
<dbReference type="InterPro" id="IPR052895">
    <property type="entry name" value="HetReg/Transcr_Mod"/>
</dbReference>
<sequence>LWVDAICTNQDDVPEKNNQVQPMKDIYEQASKVIAWLGLGDGDTGDLFDFLTGLSEQDLECISTGSLPLHVSEASATVKRFFSFGDKHPQAAFNLAWIAQEVLLACRLEFVCGLKRAPWKIWARYIDMI</sequence>
<name>W9WKP4_9EURO</name>
<evidence type="ECO:0000313" key="3">
    <source>
        <dbReference type="Proteomes" id="UP000019471"/>
    </source>
</evidence>
<dbReference type="PANTHER" id="PTHR24148">
    <property type="entry name" value="ANKYRIN REPEAT DOMAIN-CONTAINING PROTEIN 39 HOMOLOG-RELATED"/>
    <property type="match status" value="1"/>
</dbReference>
<keyword evidence="3" id="KW-1185">Reference proteome</keyword>
<proteinExistence type="predicted"/>
<reference evidence="2 3" key="1">
    <citation type="submission" date="2013-03" db="EMBL/GenBank/DDBJ databases">
        <title>The Genome Sequence of Cladophialophora psammophila CBS 110553.</title>
        <authorList>
            <consortium name="The Broad Institute Genomics Platform"/>
            <person name="Cuomo C."/>
            <person name="de Hoog S."/>
            <person name="Gorbushina A."/>
            <person name="Walker B."/>
            <person name="Young S.K."/>
            <person name="Zeng Q."/>
            <person name="Gargeya S."/>
            <person name="Fitzgerald M."/>
            <person name="Haas B."/>
            <person name="Abouelleil A."/>
            <person name="Allen A.W."/>
            <person name="Alvarado L."/>
            <person name="Arachchi H.M."/>
            <person name="Berlin A.M."/>
            <person name="Chapman S.B."/>
            <person name="Gainer-Dewar J."/>
            <person name="Goldberg J."/>
            <person name="Griggs A."/>
            <person name="Gujja S."/>
            <person name="Hansen M."/>
            <person name="Howarth C."/>
            <person name="Imamovic A."/>
            <person name="Ireland A."/>
            <person name="Larimer J."/>
            <person name="McCowan C."/>
            <person name="Murphy C."/>
            <person name="Pearson M."/>
            <person name="Poon T.W."/>
            <person name="Priest M."/>
            <person name="Roberts A."/>
            <person name="Saif S."/>
            <person name="Shea T."/>
            <person name="Sisk P."/>
            <person name="Sykes S."/>
            <person name="Wortman J."/>
            <person name="Nusbaum C."/>
            <person name="Birren B."/>
        </authorList>
    </citation>
    <scope>NUCLEOTIDE SEQUENCE [LARGE SCALE GENOMIC DNA]</scope>
    <source>
        <strain evidence="2 3">CBS 110553</strain>
    </source>
</reference>